<gene>
    <name evidence="1" type="ORF">CYCCA115_LOCUS20653</name>
</gene>
<name>A0AAD2G6B8_9STRA</name>
<organism evidence="1 2">
    <name type="scientific">Cylindrotheca closterium</name>
    <dbReference type="NCBI Taxonomy" id="2856"/>
    <lineage>
        <taxon>Eukaryota</taxon>
        <taxon>Sar</taxon>
        <taxon>Stramenopiles</taxon>
        <taxon>Ochrophyta</taxon>
        <taxon>Bacillariophyta</taxon>
        <taxon>Bacillariophyceae</taxon>
        <taxon>Bacillariophycidae</taxon>
        <taxon>Bacillariales</taxon>
        <taxon>Bacillariaceae</taxon>
        <taxon>Cylindrotheca</taxon>
    </lineage>
</organism>
<protein>
    <submittedName>
        <fullName evidence="1">Uncharacterized protein</fullName>
    </submittedName>
</protein>
<accession>A0AAD2G6B8</accession>
<sequence>MKKLLQAILAVDESEEDRETFDGVLGNFDKKLLQPKRRRESARQYQNQTEKARSKYNQALKDQYGPVDHNVSEFLSKHNIQAPNPQKCGSGEILKIRYGPPNAEKTEPTLRLLLGSRTKSRIFVSNVTVAYVKHYLGKGFVEKCIAYGERCSSRGINQPSFFVPLGDSNLDVAPNHCLLK</sequence>
<dbReference type="EMBL" id="CAKOGP040002189">
    <property type="protein sequence ID" value="CAJ1964483.1"/>
    <property type="molecule type" value="Genomic_DNA"/>
</dbReference>
<dbReference type="AlphaFoldDB" id="A0AAD2G6B8"/>
<dbReference type="Proteomes" id="UP001295423">
    <property type="component" value="Unassembled WGS sequence"/>
</dbReference>
<comment type="caution">
    <text evidence="1">The sequence shown here is derived from an EMBL/GenBank/DDBJ whole genome shotgun (WGS) entry which is preliminary data.</text>
</comment>
<keyword evidence="2" id="KW-1185">Reference proteome</keyword>
<reference evidence="1" key="1">
    <citation type="submission" date="2023-08" db="EMBL/GenBank/DDBJ databases">
        <authorList>
            <person name="Audoor S."/>
            <person name="Bilcke G."/>
        </authorList>
    </citation>
    <scope>NUCLEOTIDE SEQUENCE</scope>
</reference>
<evidence type="ECO:0000313" key="1">
    <source>
        <dbReference type="EMBL" id="CAJ1964483.1"/>
    </source>
</evidence>
<proteinExistence type="predicted"/>
<evidence type="ECO:0000313" key="2">
    <source>
        <dbReference type="Proteomes" id="UP001295423"/>
    </source>
</evidence>